<dbReference type="InterPro" id="IPR057893">
    <property type="entry name" value="LRV_2"/>
</dbReference>
<dbReference type="InterPro" id="IPR000253">
    <property type="entry name" value="FHA_dom"/>
</dbReference>
<dbReference type="Gene3D" id="2.60.200.20">
    <property type="match status" value="1"/>
</dbReference>
<feature type="compositionally biased region" description="Polar residues" evidence="2">
    <location>
        <begin position="313"/>
        <end position="323"/>
    </location>
</feature>
<name>A0AAU8NN32_9BIFI</name>
<feature type="compositionally biased region" description="Low complexity" evidence="2">
    <location>
        <begin position="216"/>
        <end position="232"/>
    </location>
</feature>
<feature type="region of interest" description="Disordered" evidence="2">
    <location>
        <begin position="204"/>
        <end position="232"/>
    </location>
</feature>
<evidence type="ECO:0000259" key="3">
    <source>
        <dbReference type="PROSITE" id="PS50006"/>
    </source>
</evidence>
<evidence type="ECO:0000256" key="2">
    <source>
        <dbReference type="SAM" id="MobiDB-lite"/>
    </source>
</evidence>
<accession>A0AAU8NN32</accession>
<sequence>MSVQQTLQRWMITVGGVEQARVGAGRSVEIGRKPIRPLREDGFMRVDVVDNKRSMSKRHALFIVDASGAATIRDLNSTNGTYLVSESGDLLRLDPGVDFHMPDSIVRMQFGDVPVDFVRIEEKAPQGSDAGAQPVRDLFSYASDNDIKEPDAADLSVDDILDIRAGEPTGVFHAQSVSRPDLVWDSQKRLNDAAAADDLGSASAADAGADADDNADNNSAVTSAEPSSVEPSSVADVASVLDVASVAESVAEQIKPVIAGQVVLPVVRDEFESPVEPRNLFDDAANNDAASDSSNSDLSNSDLSNSDLSNSNYATNSQNVESQADSKEDYKEDLQASVQSDMQDVAQDQSVAQGVAQNYAQEEVQYNDSADAVNSVNDANDVSDASAAIASDSAQFTPAFEPGSVFEKVSNGEFSARKEVVSAGGFTSEEAQKTDDFAEQFEMAKYQELLPFLAMNTNLYDDLYAWLSAQGNADVDQALAQNSGYSAYRNAIGL</sequence>
<dbReference type="SMART" id="SM00240">
    <property type="entry name" value="FHA"/>
    <property type="match status" value="1"/>
</dbReference>
<dbReference type="PROSITE" id="PS50006">
    <property type="entry name" value="FHA_DOMAIN"/>
    <property type="match status" value="1"/>
</dbReference>
<dbReference type="EMBL" id="CP160091">
    <property type="protein sequence ID" value="XCS43252.1"/>
    <property type="molecule type" value="Genomic_DNA"/>
</dbReference>
<feature type="region of interest" description="Disordered" evidence="2">
    <location>
        <begin position="278"/>
        <end position="350"/>
    </location>
</feature>
<reference evidence="4" key="1">
    <citation type="submission" date="2024-06" db="EMBL/GenBank/DDBJ databases">
        <title>Vaginal Lactobacillus fatty acid response mechanisms reveal a metabolite-targeted strategy for bacterial vaginosis treatment.</title>
        <authorList>
            <person name="Zhu M."/>
            <person name="Blainey P.C."/>
            <person name="Bloom S.M."/>
            <person name="Kwon D.S."/>
        </authorList>
    </citation>
    <scope>NUCLEOTIDE SEQUENCE</scope>
    <source>
        <strain evidence="4">0809_588_1_1_BHK4</strain>
    </source>
</reference>
<keyword evidence="1" id="KW-0597">Phosphoprotein</keyword>
<evidence type="ECO:0000313" key="4">
    <source>
        <dbReference type="EMBL" id="XCS43252.1"/>
    </source>
</evidence>
<dbReference type="AlphaFoldDB" id="A0AAU8NN32"/>
<feature type="domain" description="FHA" evidence="3">
    <location>
        <begin position="28"/>
        <end position="83"/>
    </location>
</feature>
<dbReference type="Pfam" id="PF25591">
    <property type="entry name" value="LRV_2"/>
    <property type="match status" value="1"/>
</dbReference>
<gene>
    <name evidence="4" type="ORF">ABZU02_04620</name>
</gene>
<feature type="compositionally biased region" description="Polar residues" evidence="2">
    <location>
        <begin position="336"/>
        <end position="350"/>
    </location>
</feature>
<dbReference type="SUPFAM" id="SSF49879">
    <property type="entry name" value="SMAD/FHA domain"/>
    <property type="match status" value="1"/>
</dbReference>
<dbReference type="Pfam" id="PF00498">
    <property type="entry name" value="FHA"/>
    <property type="match status" value="1"/>
</dbReference>
<protein>
    <submittedName>
        <fullName evidence="4">FHA domain-containing protein</fullName>
    </submittedName>
</protein>
<feature type="compositionally biased region" description="Basic and acidic residues" evidence="2">
    <location>
        <begin position="324"/>
        <end position="334"/>
    </location>
</feature>
<organism evidence="4">
    <name type="scientific">Gardnerella piotii</name>
    <dbReference type="NCBI Taxonomy" id="2792977"/>
    <lineage>
        <taxon>Bacteria</taxon>
        <taxon>Bacillati</taxon>
        <taxon>Actinomycetota</taxon>
        <taxon>Actinomycetes</taxon>
        <taxon>Bifidobacteriales</taxon>
        <taxon>Bifidobacteriaceae</taxon>
        <taxon>Gardnerella</taxon>
    </lineage>
</organism>
<evidence type="ECO:0000256" key="1">
    <source>
        <dbReference type="ARBA" id="ARBA00022553"/>
    </source>
</evidence>
<feature type="compositionally biased region" description="Low complexity" evidence="2">
    <location>
        <begin position="282"/>
        <end position="312"/>
    </location>
</feature>
<proteinExistence type="predicted"/>
<dbReference type="InterPro" id="IPR008984">
    <property type="entry name" value="SMAD_FHA_dom_sf"/>
</dbReference>